<dbReference type="GO" id="GO:0005615">
    <property type="term" value="C:extracellular space"/>
    <property type="evidence" value="ECO:0007669"/>
    <property type="project" value="InterPro"/>
</dbReference>
<evidence type="ECO:0000256" key="5">
    <source>
        <dbReference type="RuleBase" id="RU003753"/>
    </source>
</evidence>
<name>A0A9L0IY87_EQUAS</name>
<dbReference type="GO" id="GO:0071222">
    <property type="term" value="P:cellular response to lipopolysaccharide"/>
    <property type="evidence" value="ECO:0007669"/>
    <property type="project" value="TreeGrafter"/>
</dbReference>
<sequence>MVQPCELSWMQMFPSREQGRQPVLHSGPARFPGVRRCHIQTPSCLVRSYPSSRFLLSHFIPLKMSFLEENSGVKTDSEDWERDESQSCSEEKREPLPYRKNFQHLKTACTSTVALRRKFKEAPKVTAKAPEKFSIYDQDHKVLVLDCGILRAVPDRPYILPETFFVLASHLSSACEEKGSPILLAVSKGELCLCCEKDKGQSKPSLQLKKKKLTDLATEKEQARRPFIFYRAEVGSKNTLESVTHPGWFICTSCNSGEPVGMTDILGKREHTEFSFRRVHKAEMSPTEATE</sequence>
<gene>
    <name evidence="7" type="primary">IL37</name>
</gene>
<comment type="subcellular location">
    <subcellularLocation>
        <location evidence="1 5">Secreted</location>
    </subcellularLocation>
</comment>
<dbReference type="GO" id="GO:0002437">
    <property type="term" value="P:inflammatory response to antigenic stimulus"/>
    <property type="evidence" value="ECO:0007669"/>
    <property type="project" value="TreeGrafter"/>
</dbReference>
<dbReference type="GO" id="GO:0010628">
    <property type="term" value="P:positive regulation of gene expression"/>
    <property type="evidence" value="ECO:0007669"/>
    <property type="project" value="TreeGrafter"/>
</dbReference>
<dbReference type="PRINTS" id="PR00264">
    <property type="entry name" value="INTERLEUKIN1"/>
</dbReference>
<reference evidence="7" key="2">
    <citation type="submission" date="2025-08" db="UniProtKB">
        <authorList>
            <consortium name="Ensembl"/>
        </authorList>
    </citation>
    <scope>IDENTIFICATION</scope>
</reference>
<dbReference type="Proteomes" id="UP000694387">
    <property type="component" value="Chromosome 6"/>
</dbReference>
<dbReference type="Ensembl" id="ENSEAST00005041412.1">
    <property type="protein sequence ID" value="ENSEASP00005045854.1"/>
    <property type="gene ID" value="ENSEASG00005026035.1"/>
</dbReference>
<comment type="similarity">
    <text evidence="2 5">Belongs to the IL-1 family.</text>
</comment>
<dbReference type="PRINTS" id="PR01357">
    <property type="entry name" value="INTRLEUKN1AB"/>
</dbReference>
<dbReference type="FunFam" id="2.80.10.50:FF:000013">
    <property type="entry name" value="Interleukin-1"/>
    <property type="match status" value="1"/>
</dbReference>
<evidence type="ECO:0000256" key="3">
    <source>
        <dbReference type="ARBA" id="ARBA00022525"/>
    </source>
</evidence>
<dbReference type="GO" id="GO:0005125">
    <property type="term" value="F:cytokine activity"/>
    <property type="evidence" value="ECO:0007669"/>
    <property type="project" value="UniProtKB-UniRule"/>
</dbReference>
<keyword evidence="3 5" id="KW-0964">Secreted</keyword>
<dbReference type="CDD" id="cd23301">
    <property type="entry name" value="beta-trefoil_IL37"/>
    <property type="match status" value="1"/>
</dbReference>
<dbReference type="GO" id="GO:0005149">
    <property type="term" value="F:interleukin-1 receptor binding"/>
    <property type="evidence" value="ECO:0007669"/>
    <property type="project" value="UniProtKB-UniRule"/>
</dbReference>
<dbReference type="PANTHER" id="PTHR10078">
    <property type="entry name" value="INTERLEUKIN-1 FAMILY MEMBER"/>
    <property type="match status" value="1"/>
</dbReference>
<dbReference type="SMART" id="SM00125">
    <property type="entry name" value="IL1"/>
    <property type="match status" value="1"/>
</dbReference>
<keyword evidence="8" id="KW-1185">Reference proteome</keyword>
<feature type="compositionally biased region" description="Basic and acidic residues" evidence="6">
    <location>
        <begin position="83"/>
        <end position="93"/>
    </location>
</feature>
<dbReference type="Gene3D" id="2.80.10.50">
    <property type="match status" value="1"/>
</dbReference>
<evidence type="ECO:0000256" key="4">
    <source>
        <dbReference type="ARBA" id="ARBA00034096"/>
    </source>
</evidence>
<dbReference type="AlphaFoldDB" id="A0A9L0IY87"/>
<protein>
    <recommendedName>
        <fullName evidence="5">Interleukin-1</fullName>
    </recommendedName>
</protein>
<organism evidence="7 8">
    <name type="scientific">Equus asinus</name>
    <name type="common">Donkey</name>
    <name type="synonym">Equus africanus asinus</name>
    <dbReference type="NCBI Taxonomy" id="9793"/>
    <lineage>
        <taxon>Eukaryota</taxon>
        <taxon>Metazoa</taxon>
        <taxon>Chordata</taxon>
        <taxon>Craniata</taxon>
        <taxon>Vertebrata</taxon>
        <taxon>Euteleostomi</taxon>
        <taxon>Mammalia</taxon>
        <taxon>Eutheria</taxon>
        <taxon>Laurasiatheria</taxon>
        <taxon>Perissodactyla</taxon>
        <taxon>Equidae</taxon>
        <taxon>Equus</taxon>
    </lineage>
</organism>
<dbReference type="Pfam" id="PF00340">
    <property type="entry name" value="IL1"/>
    <property type="match status" value="1"/>
</dbReference>
<dbReference type="GO" id="GO:0005654">
    <property type="term" value="C:nucleoplasm"/>
    <property type="evidence" value="ECO:0007669"/>
    <property type="project" value="TreeGrafter"/>
</dbReference>
<evidence type="ECO:0000313" key="8">
    <source>
        <dbReference type="Proteomes" id="UP000694387"/>
    </source>
</evidence>
<evidence type="ECO:0000256" key="1">
    <source>
        <dbReference type="ARBA" id="ARBA00004613"/>
    </source>
</evidence>
<feature type="region of interest" description="Disordered" evidence="6">
    <location>
        <begin position="73"/>
        <end position="93"/>
    </location>
</feature>
<evidence type="ECO:0000256" key="2">
    <source>
        <dbReference type="ARBA" id="ARBA00010448"/>
    </source>
</evidence>
<evidence type="ECO:0000256" key="6">
    <source>
        <dbReference type="SAM" id="MobiDB-lite"/>
    </source>
</evidence>
<dbReference type="InterPro" id="IPR000975">
    <property type="entry name" value="IL-1_fam"/>
</dbReference>
<dbReference type="GeneTree" id="ENSGT00950000182943"/>
<reference evidence="7 8" key="1">
    <citation type="journal article" date="2020" name="Nat. Commun.">
        <title>Donkey genomes provide new insights into domestication and selection for coat color.</title>
        <authorList>
            <person name="Wang"/>
            <person name="C."/>
            <person name="Li"/>
            <person name="H."/>
            <person name="Guo"/>
            <person name="Y."/>
            <person name="Huang"/>
            <person name="J."/>
            <person name="Sun"/>
            <person name="Y."/>
            <person name="Min"/>
            <person name="J."/>
            <person name="Wang"/>
            <person name="J."/>
            <person name="Fang"/>
            <person name="X."/>
            <person name="Zhao"/>
            <person name="Z."/>
            <person name="Wang"/>
            <person name="S."/>
            <person name="Zhang"/>
            <person name="Y."/>
            <person name="Liu"/>
            <person name="Q."/>
            <person name="Jiang"/>
            <person name="Q."/>
            <person name="Wang"/>
            <person name="X."/>
            <person name="Guo"/>
            <person name="Y."/>
            <person name="Yang"/>
            <person name="C."/>
            <person name="Wang"/>
            <person name="Y."/>
            <person name="Tian"/>
            <person name="F."/>
            <person name="Zhuang"/>
            <person name="G."/>
            <person name="Fan"/>
            <person name="Y."/>
            <person name="Gao"/>
            <person name="Q."/>
            <person name="Li"/>
            <person name="Y."/>
            <person name="Ju"/>
            <person name="Z."/>
            <person name="Li"/>
            <person name="J."/>
            <person name="Li"/>
            <person name="R."/>
            <person name="Hou"/>
            <person name="M."/>
            <person name="Yang"/>
            <person name="G."/>
            <person name="Liu"/>
            <person name="G."/>
            <person name="Liu"/>
            <person name="W."/>
            <person name="Guo"/>
            <person name="J."/>
            <person name="Pan"/>
            <person name="S."/>
            <person name="Fan"/>
            <person name="G."/>
            <person name="Zhang"/>
            <person name="W."/>
            <person name="Zhang"/>
            <person name="R."/>
            <person name="Yu"/>
            <person name="J."/>
            <person name="Zhang"/>
            <person name="X."/>
            <person name="Yin"/>
            <person name="Q."/>
            <person name="Ji"/>
            <person name="C."/>
            <person name="Jin"/>
            <person name="Y."/>
            <person name="Yue"/>
            <person name="G."/>
            <person name="Liu"/>
            <person name="M."/>
            <person name="Xu"/>
            <person name="J."/>
            <person name="Liu"/>
            <person name="S."/>
            <person name="Jordana"/>
            <person name="J."/>
            <person name="Noce"/>
            <person name="A."/>
            <person name="Amills"/>
            <person name="M."/>
            <person name="Wu"/>
            <person name="D.D."/>
            <person name="Li"/>
            <person name="S."/>
            <person name="Zhou"/>
            <person name="X. and Zhong"/>
            <person name="J."/>
        </authorList>
    </citation>
    <scope>NUCLEOTIDE SEQUENCE [LARGE SCALE GENOMIC DNA]</scope>
</reference>
<proteinExistence type="inferred from homology"/>
<dbReference type="PANTHER" id="PTHR10078:SF31">
    <property type="entry name" value="INTERLEUKIN-37"/>
    <property type="match status" value="1"/>
</dbReference>
<reference evidence="7" key="3">
    <citation type="submission" date="2025-09" db="UniProtKB">
        <authorList>
            <consortium name="Ensembl"/>
        </authorList>
    </citation>
    <scope>IDENTIFICATION</scope>
</reference>
<evidence type="ECO:0000313" key="7">
    <source>
        <dbReference type="Ensembl" id="ENSEASP00005045854.1"/>
    </source>
</evidence>
<dbReference type="SUPFAM" id="SSF50353">
    <property type="entry name" value="Cytokine"/>
    <property type="match status" value="1"/>
</dbReference>
<accession>A0A9L0IY87</accession>
<comment type="function">
    <text evidence="4">Anti-inflammatory antagonist of interleukin-1 family of proinflammatory cytokines such as interleukin-1beta/IL1B and interleukin-1alpha/IL1A. Protects from immune dysregulation and uncontrolled systemic inflammation triggered by IL1 for a range of innate stimulatory agents such as pathogens.</text>
</comment>
<dbReference type="InterPro" id="IPR008996">
    <property type="entry name" value="IL1/FGF"/>
</dbReference>
<dbReference type="GO" id="GO:0019221">
    <property type="term" value="P:cytokine-mediated signaling pathway"/>
    <property type="evidence" value="ECO:0007669"/>
    <property type="project" value="TreeGrafter"/>
</dbReference>